<dbReference type="OrthoDB" id="694709at2759"/>
<gene>
    <name evidence="1" type="ORF">D8674_000759</name>
</gene>
<reference evidence="2" key="2">
    <citation type="submission" date="2019-10" db="EMBL/GenBank/DDBJ databases">
        <title>A de novo genome assembly of a pear dwarfing rootstock.</title>
        <authorList>
            <person name="Wang F."/>
            <person name="Wang J."/>
            <person name="Li S."/>
            <person name="Zhang Y."/>
            <person name="Fang M."/>
            <person name="Ma L."/>
            <person name="Zhao Y."/>
            <person name="Jiang S."/>
        </authorList>
    </citation>
    <scope>NUCLEOTIDE SEQUENCE [LARGE SCALE GENOMIC DNA]</scope>
</reference>
<sequence>MACNNLSFLTFVLHILGDGKDEEFPSPENLCQALKSLSNFERYASSDSEKPTNAEVLVRDLALGLTCLSKAPKHGKVHASNNALGGTGDCVYLQSHGVVIHMSPDMVRVRASVEFPWAESFNELGFKEKVEVESE</sequence>
<dbReference type="Proteomes" id="UP000327157">
    <property type="component" value="Chromosome 1"/>
</dbReference>
<accession>A0A5N5F443</accession>
<proteinExistence type="predicted"/>
<name>A0A5N5F443_9ROSA</name>
<comment type="caution">
    <text evidence="1">The sequence shown here is derived from an EMBL/GenBank/DDBJ whole genome shotgun (WGS) entry which is preliminary data.</text>
</comment>
<reference evidence="1 2" key="1">
    <citation type="submission" date="2019-09" db="EMBL/GenBank/DDBJ databases">
        <authorList>
            <person name="Ou C."/>
        </authorList>
    </citation>
    <scope>NUCLEOTIDE SEQUENCE [LARGE SCALE GENOMIC DNA]</scope>
    <source>
        <strain evidence="1">S2</strain>
        <tissue evidence="1">Leaf</tissue>
    </source>
</reference>
<evidence type="ECO:0000313" key="1">
    <source>
        <dbReference type="EMBL" id="KAB2597839.1"/>
    </source>
</evidence>
<keyword evidence="2" id="KW-1185">Reference proteome</keyword>
<evidence type="ECO:0000313" key="2">
    <source>
        <dbReference type="Proteomes" id="UP000327157"/>
    </source>
</evidence>
<protein>
    <submittedName>
        <fullName evidence="1">Uncharacterized protein</fullName>
    </submittedName>
</protein>
<dbReference type="AlphaFoldDB" id="A0A5N5F443"/>
<dbReference type="EMBL" id="SMOL01000768">
    <property type="protein sequence ID" value="KAB2597839.1"/>
    <property type="molecule type" value="Genomic_DNA"/>
</dbReference>
<organism evidence="1 2">
    <name type="scientific">Pyrus ussuriensis x Pyrus communis</name>
    <dbReference type="NCBI Taxonomy" id="2448454"/>
    <lineage>
        <taxon>Eukaryota</taxon>
        <taxon>Viridiplantae</taxon>
        <taxon>Streptophyta</taxon>
        <taxon>Embryophyta</taxon>
        <taxon>Tracheophyta</taxon>
        <taxon>Spermatophyta</taxon>
        <taxon>Magnoliopsida</taxon>
        <taxon>eudicotyledons</taxon>
        <taxon>Gunneridae</taxon>
        <taxon>Pentapetalae</taxon>
        <taxon>rosids</taxon>
        <taxon>fabids</taxon>
        <taxon>Rosales</taxon>
        <taxon>Rosaceae</taxon>
        <taxon>Amygdaloideae</taxon>
        <taxon>Maleae</taxon>
        <taxon>Pyrus</taxon>
    </lineage>
</organism>
<reference evidence="1 2" key="3">
    <citation type="submission" date="2019-11" db="EMBL/GenBank/DDBJ databases">
        <title>A de novo genome assembly of a pear dwarfing rootstock.</title>
        <authorList>
            <person name="Wang F."/>
            <person name="Wang J."/>
            <person name="Li S."/>
            <person name="Zhang Y."/>
            <person name="Fang M."/>
            <person name="Ma L."/>
            <person name="Zhao Y."/>
            <person name="Jiang S."/>
        </authorList>
    </citation>
    <scope>NUCLEOTIDE SEQUENCE [LARGE SCALE GENOMIC DNA]</scope>
    <source>
        <strain evidence="1">S2</strain>
        <tissue evidence="1">Leaf</tissue>
    </source>
</reference>